<dbReference type="OrthoDB" id="2501249at2759"/>
<dbReference type="STRING" id="1109443.G4TR80"/>
<dbReference type="PANTHER" id="PTHR41237">
    <property type="entry name" value="37S RIBOSOMAL PROTEIN MRP21, MITOCHONDRIAL"/>
    <property type="match status" value="1"/>
</dbReference>
<dbReference type="InParanoid" id="G4TR80"/>
<dbReference type="eggNOG" id="ENOG502SYGP">
    <property type="taxonomic scope" value="Eukaryota"/>
</dbReference>
<proteinExistence type="inferred from homology"/>
<dbReference type="InterPro" id="IPR052837">
    <property type="entry name" value="Mitoribosomal_bS21"/>
</dbReference>
<evidence type="ECO:0000313" key="6">
    <source>
        <dbReference type="Proteomes" id="UP000007148"/>
    </source>
</evidence>
<reference evidence="5 6" key="1">
    <citation type="journal article" date="2011" name="PLoS Pathog.">
        <title>Endophytic Life Strategies Decoded by Genome and Transcriptome Analyses of the Mutualistic Root Symbiont Piriformospora indica.</title>
        <authorList>
            <person name="Zuccaro A."/>
            <person name="Lahrmann U."/>
            <person name="Guldener U."/>
            <person name="Langen G."/>
            <person name="Pfiffi S."/>
            <person name="Biedenkopf D."/>
            <person name="Wong P."/>
            <person name="Samans B."/>
            <person name="Grimm C."/>
            <person name="Basiewicz M."/>
            <person name="Murat C."/>
            <person name="Martin F."/>
            <person name="Kogel K.H."/>
        </authorList>
    </citation>
    <scope>NUCLEOTIDE SEQUENCE [LARGE SCALE GENOMIC DNA]</scope>
    <source>
        <strain evidence="5 6">DSM 11827</strain>
    </source>
</reference>
<sequence length="202" mass="23166">MAARRSFVTSPRCYSQTSAPEERLSETQQPAESSASTSGTNKSSIDQWSFMKDISKPIPSPYSAQHDLYSKANRSPDDAWRSRSNDIATHMRDTLITTAGLPLVDYIRKKSIVGYDITISGLQVPTVSTGRTVTAPTFQLAISRLNQVLQRNRVKQEWRRDMRHEKGAVKRYRLRSERHRRRFAAMVRRKVQIVQAIRQRGM</sequence>
<dbReference type="Proteomes" id="UP000007148">
    <property type="component" value="Unassembled WGS sequence"/>
</dbReference>
<dbReference type="GO" id="GO:0003735">
    <property type="term" value="F:structural constituent of ribosome"/>
    <property type="evidence" value="ECO:0007669"/>
    <property type="project" value="InterPro"/>
</dbReference>
<dbReference type="PANTHER" id="PTHR41237:SF1">
    <property type="entry name" value="SMALL RIBOSOMAL SUBUNIT PROTEIN BS21M"/>
    <property type="match status" value="1"/>
</dbReference>
<dbReference type="AlphaFoldDB" id="G4TR80"/>
<dbReference type="GO" id="GO:0006412">
    <property type="term" value="P:translation"/>
    <property type="evidence" value="ECO:0007669"/>
    <property type="project" value="InterPro"/>
</dbReference>
<comment type="similarity">
    <text evidence="1">Belongs to the bacterial ribosomal protein bS21 family.</text>
</comment>
<dbReference type="HOGENOM" id="CLU_1563826_0_0_1"/>
<comment type="caution">
    <text evidence="5">The sequence shown here is derived from an EMBL/GenBank/DDBJ whole genome shotgun (WGS) entry which is preliminary data.</text>
</comment>
<evidence type="ECO:0000256" key="3">
    <source>
        <dbReference type="ARBA" id="ARBA00023274"/>
    </source>
</evidence>
<evidence type="ECO:0000313" key="5">
    <source>
        <dbReference type="EMBL" id="CCA73823.1"/>
    </source>
</evidence>
<protein>
    <recommendedName>
        <fullName evidence="7">Ribosomal protein S21</fullName>
    </recommendedName>
</protein>
<dbReference type="GO" id="GO:0005840">
    <property type="term" value="C:ribosome"/>
    <property type="evidence" value="ECO:0007669"/>
    <property type="project" value="UniProtKB-KW"/>
</dbReference>
<dbReference type="InterPro" id="IPR001911">
    <property type="entry name" value="Ribosomal_bS21"/>
</dbReference>
<accession>G4TR80</accession>
<keyword evidence="3" id="KW-0687">Ribonucleoprotein</keyword>
<dbReference type="EMBL" id="CAFZ01000256">
    <property type="protein sequence ID" value="CCA73823.1"/>
    <property type="molecule type" value="Genomic_DNA"/>
</dbReference>
<evidence type="ECO:0000256" key="4">
    <source>
        <dbReference type="SAM" id="MobiDB-lite"/>
    </source>
</evidence>
<name>G4TR80_SERID</name>
<gene>
    <name evidence="5" type="ORF">PIIN_07777</name>
</gene>
<feature type="compositionally biased region" description="Polar residues" evidence="4">
    <location>
        <begin position="7"/>
        <end position="19"/>
    </location>
</feature>
<keyword evidence="2" id="KW-0689">Ribosomal protein</keyword>
<evidence type="ECO:0000256" key="1">
    <source>
        <dbReference type="ARBA" id="ARBA00006640"/>
    </source>
</evidence>
<evidence type="ECO:0000256" key="2">
    <source>
        <dbReference type="ARBA" id="ARBA00022980"/>
    </source>
</evidence>
<dbReference type="GO" id="GO:1990904">
    <property type="term" value="C:ribonucleoprotein complex"/>
    <property type="evidence" value="ECO:0007669"/>
    <property type="project" value="UniProtKB-KW"/>
</dbReference>
<evidence type="ECO:0008006" key="7">
    <source>
        <dbReference type="Google" id="ProtNLM"/>
    </source>
</evidence>
<dbReference type="Pfam" id="PF01165">
    <property type="entry name" value="Ribosomal_S21"/>
    <property type="match status" value="1"/>
</dbReference>
<organism evidence="5 6">
    <name type="scientific">Serendipita indica (strain DSM 11827)</name>
    <name type="common">Root endophyte fungus</name>
    <name type="synonym">Piriformospora indica</name>
    <dbReference type="NCBI Taxonomy" id="1109443"/>
    <lineage>
        <taxon>Eukaryota</taxon>
        <taxon>Fungi</taxon>
        <taxon>Dikarya</taxon>
        <taxon>Basidiomycota</taxon>
        <taxon>Agaricomycotina</taxon>
        <taxon>Agaricomycetes</taxon>
        <taxon>Sebacinales</taxon>
        <taxon>Serendipitaceae</taxon>
        <taxon>Serendipita</taxon>
    </lineage>
</organism>
<keyword evidence="6" id="KW-1185">Reference proteome</keyword>
<feature type="compositionally biased region" description="Low complexity" evidence="4">
    <location>
        <begin position="33"/>
        <end position="44"/>
    </location>
</feature>
<feature type="region of interest" description="Disordered" evidence="4">
    <location>
        <begin position="1"/>
        <end position="46"/>
    </location>
</feature>